<feature type="compositionally biased region" description="Polar residues" evidence="1">
    <location>
        <begin position="173"/>
        <end position="216"/>
    </location>
</feature>
<dbReference type="RefSeq" id="XP_052948648.1">
    <property type="nucleotide sequence ID" value="XM_053091754.1"/>
</dbReference>
<dbReference type="EMBL" id="JAKWFO010000002">
    <property type="protein sequence ID" value="KAI9638871.1"/>
    <property type="molecule type" value="Genomic_DNA"/>
</dbReference>
<evidence type="ECO:0000256" key="1">
    <source>
        <dbReference type="SAM" id="MobiDB-lite"/>
    </source>
</evidence>
<dbReference type="GeneID" id="77730959"/>
<feature type="domain" description="BRCT" evidence="2">
    <location>
        <begin position="33"/>
        <end position="124"/>
    </location>
</feature>
<dbReference type="SUPFAM" id="SSF52113">
    <property type="entry name" value="BRCT domain"/>
    <property type="match status" value="1"/>
</dbReference>
<feature type="region of interest" description="Disordered" evidence="1">
    <location>
        <begin position="644"/>
        <end position="683"/>
    </location>
</feature>
<sequence>MQAGPSQQRSLFVAAGGEPLKLWLDPRLPSFAELAPLVQAYGAELSTDSADHNTHLLILHPSSLDVFDRYCHPSWLPQSGKYRYQRLLKSKGVEEWKEKLVLAENWPRSCIQAGKLLGEEDNWAGCRKGGPPPLPADMPQPLGSVSLNVPSINAISKGLAQLSASGKILHAQQQPITTAASPITPGRTDTPQRPGRASSQLSRTAPASETPDTAVQTRRARNKYRSVVMPKDHPPLSSLVSEWQNEADPPVILAGKRIFVDSGRNGRRNTISSIHKSGGTWVHEISQATHALLSPVLAEEETARLEYIKQAAAQQVWCVAFEWLESSWDAGQLLPEGNYVYQGGAPRAGASVVRLSDEELDTIFTEAHGDYLSGSKTASQIAVELLEQHGTYTWSTWSQFFTQWRNRAGRFANLAPQQPVTERIVPLPTTALSAPTTGTIEMDKIFRNAHPMSLIPDRAYVDVARHLASIYKDLSEGSWTKNYYDWRKFSGRFRATDDHVDYAPYTRVFAPYVALVRQGVSLDSVSDRLAQEHSTFHHTASEWNVLFGNWLRRGLYETAEPDEAAAQPATSSGSIPPKRTERARMKKTDLARIFREDFDTPAYTARQVGEALSAQTRFAIGSLSNWYNHWRNGKEQFANLPEELRYTGGEPDSPEEESEREASPLPVKRGAKAASPRVRVSKKSKNDFSGVEEATMAVYITRRAPKLTEAFEEDWEEFAKENPARPATQYAEHFGRYRARINNLVIKLGGHVPGRRSGAKRTRAGSADSDGSIVFVAAQDKRDRQMEDVEIVEILDSD</sequence>
<dbReference type="PROSITE" id="PS50172">
    <property type="entry name" value="BRCT"/>
    <property type="match status" value="2"/>
</dbReference>
<dbReference type="Gene3D" id="3.40.50.10190">
    <property type="entry name" value="BRCT domain"/>
    <property type="match status" value="1"/>
</dbReference>
<dbReference type="CDD" id="cd00027">
    <property type="entry name" value="BRCT"/>
    <property type="match status" value="1"/>
</dbReference>
<comment type="caution">
    <text evidence="3">The sequence shown here is derived from an EMBL/GenBank/DDBJ whole genome shotgun (WGS) entry which is preliminary data.</text>
</comment>
<proteinExistence type="predicted"/>
<keyword evidence="4" id="KW-1185">Reference proteome</keyword>
<organism evidence="3 4">
    <name type="scientific">Dioszegia hungarica</name>
    <dbReference type="NCBI Taxonomy" id="4972"/>
    <lineage>
        <taxon>Eukaryota</taxon>
        <taxon>Fungi</taxon>
        <taxon>Dikarya</taxon>
        <taxon>Basidiomycota</taxon>
        <taxon>Agaricomycotina</taxon>
        <taxon>Tremellomycetes</taxon>
        <taxon>Tremellales</taxon>
        <taxon>Bulleribasidiaceae</taxon>
        <taxon>Dioszegia</taxon>
    </lineage>
</organism>
<evidence type="ECO:0000313" key="4">
    <source>
        <dbReference type="Proteomes" id="UP001164286"/>
    </source>
</evidence>
<feature type="domain" description="BRCT" evidence="2">
    <location>
        <begin position="248"/>
        <end position="341"/>
    </location>
</feature>
<dbReference type="InterPro" id="IPR036420">
    <property type="entry name" value="BRCT_dom_sf"/>
</dbReference>
<name>A0AA38HER2_9TREE</name>
<dbReference type="InterPro" id="IPR001357">
    <property type="entry name" value="BRCT_dom"/>
</dbReference>
<dbReference type="Proteomes" id="UP001164286">
    <property type="component" value="Unassembled WGS sequence"/>
</dbReference>
<dbReference type="AlphaFoldDB" id="A0AA38HER2"/>
<reference evidence="3" key="1">
    <citation type="journal article" date="2022" name="G3 (Bethesda)">
        <title>High quality genome of the basidiomycete yeast Dioszegia hungarica PDD-24b-2 isolated from cloud water.</title>
        <authorList>
            <person name="Jarrige D."/>
            <person name="Haridas S."/>
            <person name="Bleykasten-Grosshans C."/>
            <person name="Joly M."/>
            <person name="Nadalig T."/>
            <person name="Sancelme M."/>
            <person name="Vuilleumier S."/>
            <person name="Grigoriev I.V."/>
            <person name="Amato P."/>
            <person name="Bringel F."/>
        </authorList>
    </citation>
    <scope>NUCLEOTIDE SEQUENCE</scope>
    <source>
        <strain evidence="3">PDD-24b-2</strain>
    </source>
</reference>
<evidence type="ECO:0000313" key="3">
    <source>
        <dbReference type="EMBL" id="KAI9638871.1"/>
    </source>
</evidence>
<evidence type="ECO:0000259" key="2">
    <source>
        <dbReference type="PROSITE" id="PS50172"/>
    </source>
</evidence>
<feature type="region of interest" description="Disordered" evidence="1">
    <location>
        <begin position="173"/>
        <end position="223"/>
    </location>
</feature>
<feature type="region of interest" description="Disordered" evidence="1">
    <location>
        <begin position="561"/>
        <end position="585"/>
    </location>
</feature>
<accession>A0AA38HER2</accession>
<protein>
    <recommendedName>
        <fullName evidence="2">BRCT domain-containing protein</fullName>
    </recommendedName>
</protein>
<gene>
    <name evidence="3" type="ORF">MKK02DRAFT_41898</name>
</gene>